<feature type="region of interest" description="Disordered" evidence="1">
    <location>
        <begin position="520"/>
        <end position="544"/>
    </location>
</feature>
<evidence type="ECO:0000313" key="4">
    <source>
        <dbReference type="Proteomes" id="UP000613740"/>
    </source>
</evidence>
<keyword evidence="4" id="KW-1185">Reference proteome</keyword>
<dbReference type="Pfam" id="PF13472">
    <property type="entry name" value="Lipase_GDSL_2"/>
    <property type="match status" value="1"/>
</dbReference>
<organism evidence="3 4">
    <name type="scientific">Chlamydomonas schloesseri</name>
    <dbReference type="NCBI Taxonomy" id="2026947"/>
    <lineage>
        <taxon>Eukaryota</taxon>
        <taxon>Viridiplantae</taxon>
        <taxon>Chlorophyta</taxon>
        <taxon>core chlorophytes</taxon>
        <taxon>Chlorophyceae</taxon>
        <taxon>CS clade</taxon>
        <taxon>Chlamydomonadales</taxon>
        <taxon>Chlamydomonadaceae</taxon>
        <taxon>Chlamydomonas</taxon>
    </lineage>
</organism>
<name>A0A835WIQ5_9CHLO</name>
<dbReference type="AlphaFoldDB" id="A0A835WIQ5"/>
<dbReference type="PANTHER" id="PTHR34407:SF1">
    <property type="entry name" value="SGNH HYDROLASE-TYPE ESTERASE DOMAIN-CONTAINING PROTEIN"/>
    <property type="match status" value="1"/>
</dbReference>
<reference evidence="3" key="1">
    <citation type="journal article" date="2020" name="bioRxiv">
        <title>Comparative genomics of Chlamydomonas.</title>
        <authorList>
            <person name="Craig R.J."/>
            <person name="Hasan A.R."/>
            <person name="Ness R.W."/>
            <person name="Keightley P.D."/>
        </authorList>
    </citation>
    <scope>NUCLEOTIDE SEQUENCE</scope>
    <source>
        <strain evidence="3">CCAP 11/173</strain>
    </source>
</reference>
<dbReference type="SUPFAM" id="SSF52266">
    <property type="entry name" value="SGNH hydrolase"/>
    <property type="match status" value="1"/>
</dbReference>
<evidence type="ECO:0000313" key="3">
    <source>
        <dbReference type="EMBL" id="KAG2447979.1"/>
    </source>
</evidence>
<sequence length="544" mass="59353">MNYRERTKERPELQWDWGHAFSGIEVNKQPVSQVLGPMLAAHRFTLPLTQLARAVSYSGSSTRLRHVVGRLLAGREVRVGVVGGSISWGHGSGNRGEADWFSIFSKWLIAAFPRSNVTTRNGCVPGVTSQYMIMCLEQSLDAGVELVFVEFNLNDGQDSALYDNRPVKDTERLVRRLLALPSRPAVVLLHSPQHGMASYPEGHPKNPDQELYVPFYQTPEDAYGAISQYYDVPGLSMRTALYRLAAHLQREGFLWEQTFQDIHPGVHGHRCVADLPIYLLQQVALGLLLRPFSAEDEEVLREALPPPMYAGNDPPDAPMCVLYDQFKSLVLSATGWEYRDEGTPGKPKPGFIATTPGSKLVLRINTDRTTPPRRPPPPAGSATEAAAAGLVAAAAAAAGSSQVAPQQLGTDPVRVFFFLLRSYEHMGMASISCVSGCTCTPLTVDGNNDRRASQLHLIPLSVSQAAQCDMAIEVLSTTNSKEHKFKVAGVAVAERAGSESYLDSLVGTAGGEFGVKEHTGQRQAVTWSKAGRQGGPENKGEWRH</sequence>
<dbReference type="InterPro" id="IPR036514">
    <property type="entry name" value="SGNH_hydro_sf"/>
</dbReference>
<evidence type="ECO:0000256" key="1">
    <source>
        <dbReference type="SAM" id="MobiDB-lite"/>
    </source>
</evidence>
<dbReference type="InterPro" id="IPR013830">
    <property type="entry name" value="SGNH_hydro"/>
</dbReference>
<dbReference type="CDD" id="cd00229">
    <property type="entry name" value="SGNH_hydrolase"/>
    <property type="match status" value="1"/>
</dbReference>
<dbReference type="Proteomes" id="UP000613740">
    <property type="component" value="Unassembled WGS sequence"/>
</dbReference>
<dbReference type="EMBL" id="JAEHOD010000019">
    <property type="protein sequence ID" value="KAG2447979.1"/>
    <property type="molecule type" value="Genomic_DNA"/>
</dbReference>
<dbReference type="PANTHER" id="PTHR34407">
    <property type="entry name" value="EXPRESSED PROTEIN"/>
    <property type="match status" value="1"/>
</dbReference>
<accession>A0A835WIQ5</accession>
<dbReference type="Gene3D" id="3.40.50.1110">
    <property type="entry name" value="SGNH hydrolase"/>
    <property type="match status" value="1"/>
</dbReference>
<comment type="caution">
    <text evidence="3">The sequence shown here is derived from an EMBL/GenBank/DDBJ whole genome shotgun (WGS) entry which is preliminary data.</text>
</comment>
<feature type="region of interest" description="Disordered" evidence="1">
    <location>
        <begin position="364"/>
        <end position="385"/>
    </location>
</feature>
<proteinExistence type="predicted"/>
<dbReference type="OrthoDB" id="532422at2759"/>
<feature type="domain" description="SGNH hydrolase-type esterase" evidence="2">
    <location>
        <begin position="81"/>
        <end position="270"/>
    </location>
</feature>
<gene>
    <name evidence="3" type="ORF">HYH02_007008</name>
</gene>
<evidence type="ECO:0000259" key="2">
    <source>
        <dbReference type="Pfam" id="PF13472"/>
    </source>
</evidence>
<protein>
    <recommendedName>
        <fullName evidence="2">SGNH hydrolase-type esterase domain-containing protein</fullName>
    </recommendedName>
</protein>